<name>A0A178J4L1_9VIBR</name>
<evidence type="ECO:0000313" key="5">
    <source>
        <dbReference type="EMBL" id="MDC5741917.1"/>
    </source>
</evidence>
<comment type="catalytic activity">
    <reaction evidence="2">
        <text>2 GTP = 3',3'-c-di-GMP + 2 diphosphate</text>
        <dbReference type="Rhea" id="RHEA:24898"/>
        <dbReference type="ChEBI" id="CHEBI:33019"/>
        <dbReference type="ChEBI" id="CHEBI:37565"/>
        <dbReference type="ChEBI" id="CHEBI:58805"/>
        <dbReference type="EC" id="2.7.7.65"/>
    </reaction>
</comment>
<dbReference type="Proteomes" id="UP000094761">
    <property type="component" value="Unassembled WGS sequence"/>
</dbReference>
<dbReference type="Gene3D" id="3.30.70.270">
    <property type="match status" value="1"/>
</dbReference>
<dbReference type="InterPro" id="IPR050469">
    <property type="entry name" value="Diguanylate_Cyclase"/>
</dbReference>
<feature type="domain" description="GGDEF" evidence="4">
    <location>
        <begin position="203"/>
        <end position="332"/>
    </location>
</feature>
<dbReference type="GeneID" id="78077189"/>
<evidence type="ECO:0000313" key="10">
    <source>
        <dbReference type="Proteomes" id="UP001150001"/>
    </source>
</evidence>
<evidence type="ECO:0000313" key="7">
    <source>
        <dbReference type="EMBL" id="QJY38793.1"/>
    </source>
</evidence>
<protein>
    <recommendedName>
        <fullName evidence="1">diguanylate cyclase</fullName>
        <ecNumber evidence="1">2.7.7.65</ecNumber>
    </recommendedName>
</protein>
<dbReference type="GO" id="GO:0043709">
    <property type="term" value="P:cell adhesion involved in single-species biofilm formation"/>
    <property type="evidence" value="ECO:0007669"/>
    <property type="project" value="TreeGrafter"/>
</dbReference>
<dbReference type="GO" id="GO:1902201">
    <property type="term" value="P:negative regulation of bacterial-type flagellum-dependent cell motility"/>
    <property type="evidence" value="ECO:0007669"/>
    <property type="project" value="TreeGrafter"/>
</dbReference>
<evidence type="ECO:0000256" key="2">
    <source>
        <dbReference type="ARBA" id="ARBA00034247"/>
    </source>
</evidence>
<dbReference type="PANTHER" id="PTHR45138:SF9">
    <property type="entry name" value="DIGUANYLATE CYCLASE DGCM-RELATED"/>
    <property type="match status" value="1"/>
</dbReference>
<dbReference type="CDD" id="cd01949">
    <property type="entry name" value="GGDEF"/>
    <property type="match status" value="1"/>
</dbReference>
<dbReference type="NCBIfam" id="TIGR00254">
    <property type="entry name" value="GGDEF"/>
    <property type="match status" value="1"/>
</dbReference>
<feature type="transmembrane region" description="Helical" evidence="3">
    <location>
        <begin position="24"/>
        <end position="41"/>
    </location>
</feature>
<dbReference type="Proteomes" id="UP000501443">
    <property type="component" value="Chromosome 2"/>
</dbReference>
<dbReference type="InterPro" id="IPR043128">
    <property type="entry name" value="Rev_trsase/Diguanyl_cyclase"/>
</dbReference>
<reference evidence="6 8" key="1">
    <citation type="submission" date="2016-03" db="EMBL/GenBank/DDBJ databases">
        <title>Draft genome sequence of the Vibrio tubiashii subs. europaeus.</title>
        <authorList>
            <person name="Spinard E."/>
            <person name="Dubert J."/>
            <person name="Nelson D.R."/>
            <person name="Barja J.L."/>
        </authorList>
    </citation>
    <scope>NUCLEOTIDE SEQUENCE [LARGE SCALE GENOMIC DNA]</scope>
    <source>
        <strain evidence="8">PP-638</strain>
        <strain evidence="6">PP2-638</strain>
    </source>
</reference>
<evidence type="ECO:0000313" key="6">
    <source>
        <dbReference type="EMBL" id="OAM97033.1"/>
    </source>
</evidence>
<dbReference type="OrthoDB" id="9812260at2"/>
<dbReference type="GO" id="GO:0052621">
    <property type="term" value="F:diguanylate cyclase activity"/>
    <property type="evidence" value="ECO:0007669"/>
    <property type="project" value="UniProtKB-EC"/>
</dbReference>
<evidence type="ECO:0000313" key="8">
    <source>
        <dbReference type="Proteomes" id="UP000094761"/>
    </source>
</evidence>
<dbReference type="EMBL" id="JAPFIT010000019">
    <property type="protein sequence ID" value="MDC5741917.1"/>
    <property type="molecule type" value="Genomic_DNA"/>
</dbReference>
<feature type="transmembrane region" description="Helical" evidence="3">
    <location>
        <begin position="122"/>
        <end position="140"/>
    </location>
</feature>
<keyword evidence="3" id="KW-1133">Transmembrane helix</keyword>
<dbReference type="SUPFAM" id="SSF55073">
    <property type="entry name" value="Nucleotide cyclase"/>
    <property type="match status" value="1"/>
</dbReference>
<dbReference type="RefSeq" id="WP_069668245.1">
    <property type="nucleotide sequence ID" value="NZ_CP053543.1"/>
</dbReference>
<reference evidence="7 9" key="2">
    <citation type="submission" date="2020-05" db="EMBL/GenBank/DDBJ databases">
        <title>First description outside Europe of the emergent pathogen for shellfish aquaculture Vibrio europaeus.</title>
        <authorList>
            <person name="Dubert J."/>
            <person name="Rojas R."/>
        </authorList>
    </citation>
    <scope>NUCLEOTIDE SEQUENCE [LARGE SCALE GENOMIC DNA]</scope>
    <source>
        <strain evidence="7 9">NPI-1</strain>
    </source>
</reference>
<dbReference type="AlphaFoldDB" id="A0A178J4L1"/>
<evidence type="ECO:0000259" key="4">
    <source>
        <dbReference type="PROSITE" id="PS50887"/>
    </source>
</evidence>
<dbReference type="EMBL" id="LUAX01000007">
    <property type="protein sequence ID" value="OAM97033.1"/>
    <property type="molecule type" value="Genomic_DNA"/>
</dbReference>
<keyword evidence="10" id="KW-1185">Reference proteome</keyword>
<sequence length="352" mass="39747">MGKSDTLHKQHDEAILDLTQQKQLLKVIATITLLVFVPLGIKNIIIGELMLGIVLLAFEISLLLEVTAIVYNKQTFFSYYLPLSLLIISAILTVAIFGTLGTYWLYPVVIGIIFLLPKREAIISNAIIIIASGYAATLHVDFGITARYVISLFVTAILVHVVVGAVRKLQADMHNLLVRDPMTGAFNRHELNTSLEDAIEHYSTSTIAIVDVDRFKYINDRYGHDVGDRVLMLIVKTFNRYMGPSDKLFRLGGDEFLLIFYGKDRLLTEEIMNYIAKEIRHTVHANSTGITISVGVAESEPFTEIREWMKRADLALYESKRLGRDKVSYYTPSMSAQFEQREIEISGRANLR</sequence>
<dbReference type="SMART" id="SM00267">
    <property type="entry name" value="GGDEF"/>
    <property type="match status" value="1"/>
</dbReference>
<gene>
    <name evidence="6" type="ORF">AZ468_15860</name>
    <name evidence="7" type="ORF">HOO69_19700</name>
    <name evidence="5" type="ORF">OPW20_17725</name>
</gene>
<feature type="transmembrane region" description="Helical" evidence="3">
    <location>
        <begin position="146"/>
        <end position="166"/>
    </location>
</feature>
<dbReference type="Proteomes" id="UP001150001">
    <property type="component" value="Unassembled WGS sequence"/>
</dbReference>
<feature type="transmembrane region" description="Helical" evidence="3">
    <location>
        <begin position="83"/>
        <end position="115"/>
    </location>
</feature>
<dbReference type="PROSITE" id="PS50887">
    <property type="entry name" value="GGDEF"/>
    <property type="match status" value="1"/>
</dbReference>
<dbReference type="PANTHER" id="PTHR45138">
    <property type="entry name" value="REGULATORY COMPONENTS OF SENSORY TRANSDUCTION SYSTEM"/>
    <property type="match status" value="1"/>
</dbReference>
<dbReference type="EC" id="2.7.7.65" evidence="1"/>
<dbReference type="EMBL" id="CP053543">
    <property type="protein sequence ID" value="QJY38793.1"/>
    <property type="molecule type" value="Genomic_DNA"/>
</dbReference>
<keyword evidence="3" id="KW-0472">Membrane</keyword>
<dbReference type="InterPro" id="IPR000160">
    <property type="entry name" value="GGDEF_dom"/>
</dbReference>
<feature type="transmembrane region" description="Helical" evidence="3">
    <location>
        <begin position="53"/>
        <end position="71"/>
    </location>
</feature>
<evidence type="ECO:0000256" key="3">
    <source>
        <dbReference type="SAM" id="Phobius"/>
    </source>
</evidence>
<dbReference type="Pfam" id="PF00990">
    <property type="entry name" value="GGDEF"/>
    <property type="match status" value="1"/>
</dbReference>
<dbReference type="GO" id="GO:0005886">
    <property type="term" value="C:plasma membrane"/>
    <property type="evidence" value="ECO:0007669"/>
    <property type="project" value="TreeGrafter"/>
</dbReference>
<dbReference type="InterPro" id="IPR029787">
    <property type="entry name" value="Nucleotide_cyclase"/>
</dbReference>
<reference evidence="5" key="3">
    <citation type="submission" date="2022-11" db="EMBL/GenBank/DDBJ databases">
        <title>Role of the vibriolysin VemA secreted by the emergent pathogen Vibrio europaeus in the colonization of Manila clam mucus.</title>
        <authorList>
            <person name="Martinez C."/>
            <person name="Rodriguez S."/>
            <person name="Vences A."/>
            <person name="Barja J.L."/>
            <person name="Toranzo A.E."/>
            <person name="Dubert J."/>
        </authorList>
    </citation>
    <scope>NUCLEOTIDE SEQUENCE</scope>
    <source>
        <strain evidence="5">3454</strain>
    </source>
</reference>
<proteinExistence type="predicted"/>
<evidence type="ECO:0000313" key="9">
    <source>
        <dbReference type="Proteomes" id="UP000501443"/>
    </source>
</evidence>
<accession>A0A178J4L1</accession>
<keyword evidence="3" id="KW-0812">Transmembrane</keyword>
<organism evidence="6 8">
    <name type="scientific">Vibrio europaeus</name>
    <dbReference type="NCBI Taxonomy" id="300876"/>
    <lineage>
        <taxon>Bacteria</taxon>
        <taxon>Pseudomonadati</taxon>
        <taxon>Pseudomonadota</taxon>
        <taxon>Gammaproteobacteria</taxon>
        <taxon>Vibrionales</taxon>
        <taxon>Vibrionaceae</taxon>
        <taxon>Vibrio</taxon>
        <taxon>Vibrio oreintalis group</taxon>
    </lineage>
</organism>
<evidence type="ECO:0000256" key="1">
    <source>
        <dbReference type="ARBA" id="ARBA00012528"/>
    </source>
</evidence>